<gene>
    <name evidence="5" type="ORF">SAMN04489750_2314</name>
</gene>
<dbReference type="Pfam" id="PF02469">
    <property type="entry name" value="Fasciclin"/>
    <property type="match status" value="1"/>
</dbReference>
<name>A0A2Y8ZRI9_9MICO</name>
<sequence>MKTRSTFTLAAAALVMPMALAACGSSSSDSGSSAASPMATTSSSAPMTSESSSPMTSMESSSSSAANAMAPFGAGCAKVPASGKGSFSGMTSDPVATAASNNPLLSTLVTAVKKAGLVDTLNNAKALTVFAPTNDAFAKIPAADLNKLLADKAALTKVLTGHVVAGKLDPMAVVGDHKSLAGSMVKVTGAAPDLKVDGTASVVCGNVQTANATVYIVDTVLPGSMG</sequence>
<dbReference type="GO" id="GO:0031012">
    <property type="term" value="C:extracellular matrix"/>
    <property type="evidence" value="ECO:0007669"/>
    <property type="project" value="TreeGrafter"/>
</dbReference>
<dbReference type="Gene3D" id="2.30.180.10">
    <property type="entry name" value="FAS1 domain"/>
    <property type="match status" value="1"/>
</dbReference>
<dbReference type="InterPro" id="IPR000782">
    <property type="entry name" value="FAS1_domain"/>
</dbReference>
<dbReference type="OrthoDB" id="9800666at2"/>
<organism evidence="5 6">
    <name type="scientific">Branchiibius hedensis</name>
    <dbReference type="NCBI Taxonomy" id="672460"/>
    <lineage>
        <taxon>Bacteria</taxon>
        <taxon>Bacillati</taxon>
        <taxon>Actinomycetota</taxon>
        <taxon>Actinomycetes</taxon>
        <taxon>Micrococcales</taxon>
        <taxon>Dermacoccaceae</taxon>
        <taxon>Branchiibius</taxon>
    </lineage>
</organism>
<reference evidence="6" key="1">
    <citation type="submission" date="2016-10" db="EMBL/GenBank/DDBJ databases">
        <authorList>
            <person name="Varghese N."/>
            <person name="Submissions S."/>
        </authorList>
    </citation>
    <scope>NUCLEOTIDE SEQUENCE [LARGE SCALE GENOMIC DNA]</scope>
    <source>
        <strain evidence="6">DSM 22951</strain>
    </source>
</reference>
<feature type="chain" id="PRO_5015927375" evidence="3">
    <location>
        <begin position="22"/>
        <end position="226"/>
    </location>
</feature>
<evidence type="ECO:0000256" key="3">
    <source>
        <dbReference type="SAM" id="SignalP"/>
    </source>
</evidence>
<evidence type="ECO:0000256" key="2">
    <source>
        <dbReference type="SAM" id="MobiDB-lite"/>
    </source>
</evidence>
<evidence type="ECO:0000313" key="6">
    <source>
        <dbReference type="Proteomes" id="UP000250028"/>
    </source>
</evidence>
<dbReference type="AlphaFoldDB" id="A0A2Y8ZRI9"/>
<proteinExistence type="predicted"/>
<dbReference type="PROSITE" id="PS51257">
    <property type="entry name" value="PROKAR_LIPOPROTEIN"/>
    <property type="match status" value="1"/>
</dbReference>
<protein>
    <submittedName>
        <fullName evidence="5">Uncaracterized surface protein containing fasciclin (FAS1) repeats</fullName>
    </submittedName>
</protein>
<dbReference type="InterPro" id="IPR036378">
    <property type="entry name" value="FAS1_dom_sf"/>
</dbReference>
<dbReference type="GO" id="GO:0007155">
    <property type="term" value="P:cell adhesion"/>
    <property type="evidence" value="ECO:0007669"/>
    <property type="project" value="TreeGrafter"/>
</dbReference>
<feature type="domain" description="FAS1" evidence="4">
    <location>
        <begin position="92"/>
        <end position="221"/>
    </location>
</feature>
<keyword evidence="1 3" id="KW-0732">Signal</keyword>
<evidence type="ECO:0000313" key="5">
    <source>
        <dbReference type="EMBL" id="SSA34981.1"/>
    </source>
</evidence>
<dbReference type="PANTHER" id="PTHR10900:SF77">
    <property type="entry name" value="FI19380P1"/>
    <property type="match status" value="1"/>
</dbReference>
<keyword evidence="6" id="KW-1185">Reference proteome</keyword>
<dbReference type="GO" id="GO:0030198">
    <property type="term" value="P:extracellular matrix organization"/>
    <property type="evidence" value="ECO:0007669"/>
    <property type="project" value="TreeGrafter"/>
</dbReference>
<dbReference type="GO" id="GO:0005615">
    <property type="term" value="C:extracellular space"/>
    <property type="evidence" value="ECO:0007669"/>
    <property type="project" value="TreeGrafter"/>
</dbReference>
<dbReference type="GO" id="GO:0050839">
    <property type="term" value="F:cell adhesion molecule binding"/>
    <property type="evidence" value="ECO:0007669"/>
    <property type="project" value="TreeGrafter"/>
</dbReference>
<dbReference type="SUPFAM" id="SSF82153">
    <property type="entry name" value="FAS1 domain"/>
    <property type="match status" value="1"/>
</dbReference>
<evidence type="ECO:0000256" key="1">
    <source>
        <dbReference type="ARBA" id="ARBA00022729"/>
    </source>
</evidence>
<dbReference type="FunFam" id="2.30.180.10:FF:000019">
    <property type="entry name" value="Cell surface lipoprotein"/>
    <property type="match status" value="1"/>
</dbReference>
<dbReference type="InterPro" id="IPR050904">
    <property type="entry name" value="Adhesion/Biosynth-related"/>
</dbReference>
<evidence type="ECO:0000259" key="4">
    <source>
        <dbReference type="PROSITE" id="PS50213"/>
    </source>
</evidence>
<dbReference type="EMBL" id="UESZ01000001">
    <property type="protein sequence ID" value="SSA34981.1"/>
    <property type="molecule type" value="Genomic_DNA"/>
</dbReference>
<accession>A0A2Y8ZRI9</accession>
<dbReference type="Proteomes" id="UP000250028">
    <property type="component" value="Unassembled WGS sequence"/>
</dbReference>
<feature type="signal peptide" evidence="3">
    <location>
        <begin position="1"/>
        <end position="21"/>
    </location>
</feature>
<dbReference type="PROSITE" id="PS50213">
    <property type="entry name" value="FAS1"/>
    <property type="match status" value="1"/>
</dbReference>
<dbReference type="SMART" id="SM00554">
    <property type="entry name" value="FAS1"/>
    <property type="match status" value="1"/>
</dbReference>
<dbReference type="PANTHER" id="PTHR10900">
    <property type="entry name" value="PERIOSTIN-RELATED"/>
    <property type="match status" value="1"/>
</dbReference>
<feature type="region of interest" description="Disordered" evidence="2">
    <location>
        <begin position="31"/>
        <end position="62"/>
    </location>
</feature>